<proteinExistence type="predicted"/>
<dbReference type="Gene3D" id="2.30.110.10">
    <property type="entry name" value="Electron Transport, Fmn-binding Protein, Chain A"/>
    <property type="match status" value="1"/>
</dbReference>
<dbReference type="PANTHER" id="PTHR35802:SF1">
    <property type="entry name" value="PROTEASE SYNTHASE AND SPORULATION PROTEIN PAI 2"/>
    <property type="match status" value="1"/>
</dbReference>
<accession>A0A1G4JP11</accession>
<gene>
    <name evidence="1" type="ORF">LADA_0F15456G</name>
</gene>
<name>A0A1G4JP11_9SACH</name>
<dbReference type="EMBL" id="LT598458">
    <property type="protein sequence ID" value="SCU92261.1"/>
    <property type="molecule type" value="Genomic_DNA"/>
</dbReference>
<dbReference type="Proteomes" id="UP000190274">
    <property type="component" value="Chromosome F"/>
</dbReference>
<keyword evidence="2" id="KW-1185">Reference proteome</keyword>
<evidence type="ECO:0000313" key="1">
    <source>
        <dbReference type="EMBL" id="SCU92261.1"/>
    </source>
</evidence>
<dbReference type="AlphaFoldDB" id="A0A1G4JP11"/>
<dbReference type="Pfam" id="PF04299">
    <property type="entry name" value="FMN_bind_2"/>
    <property type="match status" value="1"/>
</dbReference>
<reference evidence="1 2" key="1">
    <citation type="submission" date="2016-03" db="EMBL/GenBank/DDBJ databases">
        <authorList>
            <person name="Devillers H."/>
        </authorList>
    </citation>
    <scope>NUCLEOTIDE SEQUENCE [LARGE SCALE GENOMIC DNA]</scope>
    <source>
        <strain evidence="1">CBS 10888</strain>
    </source>
</reference>
<sequence>MYIPQPYQVSDVAQQVELIENNPLGIMFSHAPESNGLLNYIKPSAVSMNATHVPFVIVKDQQTDKYRLLAHLSKNNQHAELLEKQPECLVVFQGPQSYISPSWYPLKKKTHKFVPTWDYSAVHVYGKAKIIRDDKDWLLGMLNTVTDQEEGKRPEGPDFEEKWTVSDAPSNYIDAMLRGIVGLEVEIDRFECQVKAHQKQDVVNVKGVSEGLVKECGAKGEAVANVMLSQHHKKDELQAAQTNKSA</sequence>
<dbReference type="SUPFAM" id="SSF50475">
    <property type="entry name" value="FMN-binding split barrel"/>
    <property type="match status" value="1"/>
</dbReference>
<dbReference type="PANTHER" id="PTHR35802">
    <property type="entry name" value="PROTEASE SYNTHASE AND SPORULATION PROTEIN PAI 2"/>
    <property type="match status" value="1"/>
</dbReference>
<evidence type="ECO:0000313" key="2">
    <source>
        <dbReference type="Proteomes" id="UP000190274"/>
    </source>
</evidence>
<dbReference type="PIRSF" id="PIRSF010372">
    <property type="entry name" value="PaiB"/>
    <property type="match status" value="1"/>
</dbReference>
<dbReference type="InterPro" id="IPR012349">
    <property type="entry name" value="Split_barrel_FMN-bd"/>
</dbReference>
<protein>
    <submittedName>
        <fullName evidence="1">LADA_0F15456g1_1</fullName>
    </submittedName>
</protein>
<organism evidence="1 2">
    <name type="scientific">Lachancea dasiensis</name>
    <dbReference type="NCBI Taxonomy" id="1072105"/>
    <lineage>
        <taxon>Eukaryota</taxon>
        <taxon>Fungi</taxon>
        <taxon>Dikarya</taxon>
        <taxon>Ascomycota</taxon>
        <taxon>Saccharomycotina</taxon>
        <taxon>Saccharomycetes</taxon>
        <taxon>Saccharomycetales</taxon>
        <taxon>Saccharomycetaceae</taxon>
        <taxon>Lachancea</taxon>
    </lineage>
</organism>
<dbReference type="InterPro" id="IPR007396">
    <property type="entry name" value="TR_PAI2-type"/>
</dbReference>
<dbReference type="OrthoDB" id="2101473at2759"/>